<gene>
    <name evidence="2" type="ORF">PRZ48_009113</name>
</gene>
<dbReference type="Pfam" id="PF13374">
    <property type="entry name" value="TPR_10"/>
    <property type="match status" value="1"/>
</dbReference>
<evidence type="ECO:0000313" key="2">
    <source>
        <dbReference type="EMBL" id="KAK4500921.1"/>
    </source>
</evidence>
<evidence type="ECO:0000256" key="1">
    <source>
        <dbReference type="SAM" id="MobiDB-lite"/>
    </source>
</evidence>
<comment type="caution">
    <text evidence="2">The sequence shown here is derived from an EMBL/GenBank/DDBJ whole genome shotgun (WGS) entry which is preliminary data.</text>
</comment>
<dbReference type="InterPro" id="IPR011990">
    <property type="entry name" value="TPR-like_helical_dom_sf"/>
</dbReference>
<dbReference type="SUPFAM" id="SSF48452">
    <property type="entry name" value="TPR-like"/>
    <property type="match status" value="1"/>
</dbReference>
<evidence type="ECO:0008006" key="4">
    <source>
        <dbReference type="Google" id="ProtNLM"/>
    </source>
</evidence>
<dbReference type="PANTHER" id="PTHR46082:SF6">
    <property type="entry name" value="AAA+ ATPASE DOMAIN-CONTAINING PROTEIN-RELATED"/>
    <property type="match status" value="1"/>
</dbReference>
<evidence type="ECO:0000313" key="3">
    <source>
        <dbReference type="Proteomes" id="UP001305779"/>
    </source>
</evidence>
<sequence>MFDRGNIHDEILRLGAIGLYKTSRSHSISVPPLLRRLLAVRANGTWNDSFYRGATVILKQYGLQLHDSLVKHFEPCIIPHLPGYKTMLDKTQDETDRTFGWTCLNVARIWQRVERHQVAEELLTAAHEQLARTRGQEDRQTLEALGRLALTSKRQGDLKRAESLQLKVVRRLSRALGEDHWDTIEAMESLAKTYRDQRLNEEAAGLQQKALESRRRRPSRNPRPTLKAMFDLAEIYRCLERLDEAETLARGALEGQRSLLGEKHPKTLDSVSQLALISWD</sequence>
<dbReference type="Proteomes" id="UP001305779">
    <property type="component" value="Unassembled WGS sequence"/>
</dbReference>
<reference evidence="2 3" key="1">
    <citation type="journal article" date="2023" name="G3 (Bethesda)">
        <title>A chromosome-level genome assembly of Zasmidium syzygii isolated from banana leaves.</title>
        <authorList>
            <person name="van Westerhoven A.C."/>
            <person name="Mehrabi R."/>
            <person name="Talebi R."/>
            <person name="Steentjes M.B.F."/>
            <person name="Corcolon B."/>
            <person name="Chong P.A."/>
            <person name="Kema G.H.J."/>
            <person name="Seidl M.F."/>
        </authorList>
    </citation>
    <scope>NUCLEOTIDE SEQUENCE [LARGE SCALE GENOMIC DNA]</scope>
    <source>
        <strain evidence="2 3">P124</strain>
    </source>
</reference>
<protein>
    <recommendedName>
        <fullName evidence="4">Kinesin light chain</fullName>
    </recommendedName>
</protein>
<name>A0ABR0EI56_ZASCE</name>
<accession>A0ABR0EI56</accession>
<keyword evidence="3" id="KW-1185">Reference proteome</keyword>
<dbReference type="EMBL" id="JAXOVC010000006">
    <property type="protein sequence ID" value="KAK4500921.1"/>
    <property type="molecule type" value="Genomic_DNA"/>
</dbReference>
<dbReference type="InterPro" id="IPR053137">
    <property type="entry name" value="NLR-like"/>
</dbReference>
<dbReference type="Gene3D" id="1.25.40.10">
    <property type="entry name" value="Tetratricopeptide repeat domain"/>
    <property type="match status" value="1"/>
</dbReference>
<dbReference type="PANTHER" id="PTHR46082">
    <property type="entry name" value="ATP/GTP-BINDING PROTEIN-RELATED"/>
    <property type="match status" value="1"/>
</dbReference>
<dbReference type="Pfam" id="PF13424">
    <property type="entry name" value="TPR_12"/>
    <property type="match status" value="1"/>
</dbReference>
<feature type="region of interest" description="Disordered" evidence="1">
    <location>
        <begin position="205"/>
        <end position="224"/>
    </location>
</feature>
<organism evidence="2 3">
    <name type="scientific">Zasmidium cellare</name>
    <name type="common">Wine cellar mold</name>
    <name type="synonym">Racodium cellare</name>
    <dbReference type="NCBI Taxonomy" id="395010"/>
    <lineage>
        <taxon>Eukaryota</taxon>
        <taxon>Fungi</taxon>
        <taxon>Dikarya</taxon>
        <taxon>Ascomycota</taxon>
        <taxon>Pezizomycotina</taxon>
        <taxon>Dothideomycetes</taxon>
        <taxon>Dothideomycetidae</taxon>
        <taxon>Mycosphaerellales</taxon>
        <taxon>Mycosphaerellaceae</taxon>
        <taxon>Zasmidium</taxon>
    </lineage>
</organism>
<proteinExistence type="predicted"/>